<name>A0ABT0RE06_9SPHN</name>
<protein>
    <recommendedName>
        <fullName evidence="4">Phage shock protein B</fullName>
    </recommendedName>
</protein>
<proteinExistence type="predicted"/>
<evidence type="ECO:0000256" key="1">
    <source>
        <dbReference type="SAM" id="Phobius"/>
    </source>
</evidence>
<sequence>MNAFEFVLALAIIVFAFTVIRHKMGIPARSMKEMREGTSDDAETQRLRSQVKQLQERINILERIVTDRGADTAAQIEALRERDRMAEGDEG</sequence>
<feature type="transmembrane region" description="Helical" evidence="1">
    <location>
        <begin position="6"/>
        <end position="24"/>
    </location>
</feature>
<accession>A0ABT0RE06</accession>
<dbReference type="RefSeq" id="WP_249867456.1">
    <property type="nucleotide sequence ID" value="NZ_JAMGBC010000001.1"/>
</dbReference>
<reference evidence="2" key="1">
    <citation type="submission" date="2022-05" db="EMBL/GenBank/DDBJ databases">
        <authorList>
            <person name="Jo J.-H."/>
            <person name="Im W.-T."/>
        </authorList>
    </citation>
    <scope>NUCLEOTIDE SEQUENCE</scope>
    <source>
        <strain evidence="2">RG327</strain>
    </source>
</reference>
<dbReference type="EMBL" id="JAMGBC010000001">
    <property type="protein sequence ID" value="MCL6678507.1"/>
    <property type="molecule type" value="Genomic_DNA"/>
</dbReference>
<evidence type="ECO:0008006" key="4">
    <source>
        <dbReference type="Google" id="ProtNLM"/>
    </source>
</evidence>
<organism evidence="2 3">
    <name type="scientific">Sphingomonas anseongensis</name>
    <dbReference type="NCBI Taxonomy" id="2908207"/>
    <lineage>
        <taxon>Bacteria</taxon>
        <taxon>Pseudomonadati</taxon>
        <taxon>Pseudomonadota</taxon>
        <taxon>Alphaproteobacteria</taxon>
        <taxon>Sphingomonadales</taxon>
        <taxon>Sphingomonadaceae</taxon>
        <taxon>Sphingomonas</taxon>
    </lineage>
</organism>
<evidence type="ECO:0000313" key="2">
    <source>
        <dbReference type="EMBL" id="MCL6678507.1"/>
    </source>
</evidence>
<keyword evidence="1" id="KW-0472">Membrane</keyword>
<keyword evidence="1" id="KW-0812">Transmembrane</keyword>
<keyword evidence="1" id="KW-1133">Transmembrane helix</keyword>
<evidence type="ECO:0000313" key="3">
    <source>
        <dbReference type="Proteomes" id="UP001165343"/>
    </source>
</evidence>
<gene>
    <name evidence="2" type="ORF">LZ519_04140</name>
</gene>
<dbReference type="Proteomes" id="UP001165343">
    <property type="component" value="Unassembled WGS sequence"/>
</dbReference>
<keyword evidence="3" id="KW-1185">Reference proteome</keyword>
<comment type="caution">
    <text evidence="2">The sequence shown here is derived from an EMBL/GenBank/DDBJ whole genome shotgun (WGS) entry which is preliminary data.</text>
</comment>